<dbReference type="EMBL" id="KZ824933">
    <property type="protein sequence ID" value="RAH75317.1"/>
    <property type="molecule type" value="Genomic_DNA"/>
</dbReference>
<evidence type="ECO:0000313" key="1">
    <source>
        <dbReference type="EMBL" id="RAH75317.1"/>
    </source>
</evidence>
<reference evidence="1" key="1">
    <citation type="submission" date="2018-02" db="EMBL/GenBank/DDBJ databases">
        <title>The genomes of Aspergillus section Nigri reveals drivers in fungal speciation.</title>
        <authorList>
            <consortium name="DOE Joint Genome Institute"/>
            <person name="Vesth T.C."/>
            <person name="Nybo J."/>
            <person name="Theobald S."/>
            <person name="Brandl J."/>
            <person name="Frisvad J.C."/>
            <person name="Nielsen K.F."/>
            <person name="Lyhne E.K."/>
            <person name="Kogle M.E."/>
            <person name="Kuo A."/>
            <person name="Riley R."/>
            <person name="Clum A."/>
            <person name="Nolan M."/>
            <person name="Lipzen A."/>
            <person name="Salamov A."/>
            <person name="Henrissat B."/>
            <person name="Wiebenga A."/>
            <person name="De vries R.P."/>
            <person name="Grigoriev I.V."/>
            <person name="Mortensen U.H."/>
            <person name="Andersen M.R."/>
            <person name="Baker S.E."/>
        </authorList>
    </citation>
    <scope>NUCLEOTIDE SEQUENCE</scope>
    <source>
        <strain evidence="1">CBS 121060</strain>
    </source>
</reference>
<accession>A0ACD1HPC0</accession>
<name>A0ACD1HPC0_9EURO</name>
<gene>
    <name evidence="1" type="ORF">BO66DRAFT_433397</name>
</gene>
<organism evidence="1 2">
    <name type="scientific">Aspergillus aculeatinus CBS 121060</name>
    <dbReference type="NCBI Taxonomy" id="1448322"/>
    <lineage>
        <taxon>Eukaryota</taxon>
        <taxon>Fungi</taxon>
        <taxon>Dikarya</taxon>
        <taxon>Ascomycota</taxon>
        <taxon>Pezizomycotina</taxon>
        <taxon>Eurotiomycetes</taxon>
        <taxon>Eurotiomycetidae</taxon>
        <taxon>Eurotiales</taxon>
        <taxon>Aspergillaceae</taxon>
        <taxon>Aspergillus</taxon>
        <taxon>Aspergillus subgen. Circumdati</taxon>
    </lineage>
</organism>
<protein>
    <submittedName>
        <fullName evidence="1">Uncharacterized protein</fullName>
    </submittedName>
</protein>
<keyword evidence="2" id="KW-1185">Reference proteome</keyword>
<evidence type="ECO:0000313" key="2">
    <source>
        <dbReference type="Proteomes" id="UP000249661"/>
    </source>
</evidence>
<dbReference type="Proteomes" id="UP000249661">
    <property type="component" value="Unassembled WGS sequence"/>
</dbReference>
<sequence length="210" mass="21225">MTATNGTLTTVTAATTDALTLLAAGDNCDSIAANFDITVAQRVTASTTLASSSASSASPSVSSSLPFTTPPAPTQSGIPANCDEYAVAETGDNCATIAAKYSITEAQFLALNPAISFDCTTGFWADEAYCVGVSGSSTTTRTPATPTSVASVTPPGPTQSGISSNCDEYYVAQSGDNCATVATKYDITEAQFLAWNPAISSDCTTGFLGN</sequence>
<proteinExistence type="predicted"/>